<dbReference type="EMBL" id="CADCUM010000050">
    <property type="protein sequence ID" value="CAA9374648.1"/>
    <property type="molecule type" value="Genomic_DNA"/>
</dbReference>
<dbReference type="GO" id="GO:0160107">
    <property type="term" value="F:tRNA (adenine(58)-N1)-methyltransferase activity"/>
    <property type="evidence" value="ECO:0007669"/>
    <property type="project" value="UniProtKB-EC"/>
</dbReference>
<evidence type="ECO:0000259" key="6">
    <source>
        <dbReference type="Pfam" id="PF08704"/>
    </source>
</evidence>
<dbReference type="PANTHER" id="PTHR12133:SF1">
    <property type="entry name" value="TRNA (ADENINE(58)-N(1))-METHYLTRANSFERASE, MITOCHONDRIAL"/>
    <property type="match status" value="1"/>
</dbReference>
<dbReference type="Gene3D" id="3.40.50.150">
    <property type="entry name" value="Vaccinia Virus protein VP39"/>
    <property type="match status" value="1"/>
</dbReference>
<dbReference type="InterPro" id="IPR049470">
    <property type="entry name" value="TRM61_C"/>
</dbReference>
<protein>
    <submittedName>
        <fullName evidence="7">tRNA (Adenine(58)-N(1))-methyltransferase</fullName>
        <ecNumber evidence="7">2.1.1.220</ecNumber>
    </submittedName>
</protein>
<accession>A0A6J4N2H9</accession>
<feature type="region of interest" description="Disordered" evidence="5">
    <location>
        <begin position="310"/>
        <end position="361"/>
    </location>
</feature>
<evidence type="ECO:0000256" key="3">
    <source>
        <dbReference type="ARBA" id="ARBA00022691"/>
    </source>
</evidence>
<feature type="compositionally biased region" description="Low complexity" evidence="5">
    <location>
        <begin position="30"/>
        <end position="39"/>
    </location>
</feature>
<dbReference type="CDD" id="cd02440">
    <property type="entry name" value="AdoMet_MTases"/>
    <property type="match status" value="1"/>
</dbReference>
<dbReference type="Gene3D" id="3.10.330.20">
    <property type="match status" value="1"/>
</dbReference>
<dbReference type="SUPFAM" id="SSF53335">
    <property type="entry name" value="S-adenosyl-L-methionine-dependent methyltransferases"/>
    <property type="match status" value="1"/>
</dbReference>
<keyword evidence="4" id="KW-0819">tRNA processing</keyword>
<dbReference type="EC" id="2.1.1.220" evidence="7"/>
<reference evidence="7" key="1">
    <citation type="submission" date="2020-02" db="EMBL/GenBank/DDBJ databases">
        <authorList>
            <person name="Meier V. D."/>
        </authorList>
    </citation>
    <scope>NUCLEOTIDE SEQUENCE</scope>
    <source>
        <strain evidence="7">AVDCRST_MAG32</strain>
    </source>
</reference>
<keyword evidence="3" id="KW-0949">S-adenosyl-L-methionine</keyword>
<evidence type="ECO:0000313" key="7">
    <source>
        <dbReference type="EMBL" id="CAA9374648.1"/>
    </source>
</evidence>
<feature type="domain" description="tRNA (adenine(58)-N(1))-methyltransferase catalytic subunit TRM61 C-terminal" evidence="6">
    <location>
        <begin position="119"/>
        <end position="289"/>
    </location>
</feature>
<dbReference type="GO" id="GO:0030488">
    <property type="term" value="P:tRNA methylation"/>
    <property type="evidence" value="ECO:0007669"/>
    <property type="project" value="InterPro"/>
</dbReference>
<sequence length="361" mass="39160">MSAPHPDDTAAAPPADQEPSDILPGDECPDVPTDVPTDVPAEAWSGVHRGPLRAGEWVRLTDQKGRRHNFELEPGKRFFSNKGHLEHDELIGRPEGFTVTSSAGGQYLVFRPLLSEFVVSMPRGAAVVYPKDAAQIVALADIFPGARVVEAGAGSGALTCSLLRAVGPWGRVTSFELREEFAEVARRNVDQFFSAPDGQTHPAWDLRLGDLKVGLPTLGAHAVDRIILDMLDPWNCVDVVADALVPGGIVCAYVATTTQLSRVVETLRAHGGFTEPQPWETLVRDWHVEGLAVRPGHKMIGHTAFLVTARRMAPGERPPRKTRRPAPGAYGRDYTGPRPADLPPVEADDLVEDRGESPDIR</sequence>
<gene>
    <name evidence="7" type="ORF">AVDCRST_MAG32-1058</name>
</gene>
<evidence type="ECO:0000256" key="4">
    <source>
        <dbReference type="ARBA" id="ARBA00022694"/>
    </source>
</evidence>
<dbReference type="PROSITE" id="PS51620">
    <property type="entry name" value="SAM_TRM61"/>
    <property type="match status" value="1"/>
</dbReference>
<proteinExistence type="predicted"/>
<evidence type="ECO:0000256" key="2">
    <source>
        <dbReference type="ARBA" id="ARBA00022679"/>
    </source>
</evidence>
<dbReference type="Pfam" id="PF08704">
    <property type="entry name" value="GCD14"/>
    <property type="match status" value="1"/>
</dbReference>
<organism evidence="7">
    <name type="scientific">uncultured Nocardioides sp</name>
    <dbReference type="NCBI Taxonomy" id="198441"/>
    <lineage>
        <taxon>Bacteria</taxon>
        <taxon>Bacillati</taxon>
        <taxon>Actinomycetota</taxon>
        <taxon>Actinomycetes</taxon>
        <taxon>Propionibacteriales</taxon>
        <taxon>Nocardioidaceae</taxon>
        <taxon>Nocardioides</taxon>
        <taxon>environmental samples</taxon>
    </lineage>
</organism>
<evidence type="ECO:0000256" key="5">
    <source>
        <dbReference type="SAM" id="MobiDB-lite"/>
    </source>
</evidence>
<evidence type="ECO:0000256" key="1">
    <source>
        <dbReference type="ARBA" id="ARBA00022603"/>
    </source>
</evidence>
<dbReference type="Pfam" id="PF14801">
    <property type="entry name" value="TrmI-like_N"/>
    <property type="match status" value="1"/>
</dbReference>
<keyword evidence="2 7" id="KW-0808">Transferase</keyword>
<dbReference type="PANTHER" id="PTHR12133">
    <property type="entry name" value="TRNA (ADENINE(58)-N(1))-METHYLTRANSFERASE"/>
    <property type="match status" value="1"/>
</dbReference>
<keyword evidence="1 7" id="KW-0489">Methyltransferase</keyword>
<dbReference type="AlphaFoldDB" id="A0A6J4N2H9"/>
<dbReference type="FunFam" id="3.40.50.150:FF:000019">
    <property type="entry name" value="tRNA (adenine(58)-N(1))-methyltransferase TrmI"/>
    <property type="match status" value="1"/>
</dbReference>
<feature type="region of interest" description="Disordered" evidence="5">
    <location>
        <begin position="1"/>
        <end position="39"/>
    </location>
</feature>
<name>A0A6J4N2H9_9ACTN</name>
<dbReference type="GO" id="GO:0031515">
    <property type="term" value="C:tRNA (m1A) methyltransferase complex"/>
    <property type="evidence" value="ECO:0007669"/>
    <property type="project" value="InterPro"/>
</dbReference>
<dbReference type="InterPro" id="IPR029063">
    <property type="entry name" value="SAM-dependent_MTases_sf"/>
</dbReference>
<feature type="compositionally biased region" description="Basic and acidic residues" evidence="5">
    <location>
        <begin position="352"/>
        <end position="361"/>
    </location>
</feature>
<dbReference type="InterPro" id="IPR014816">
    <property type="entry name" value="tRNA_MeTrfase_Gcd14"/>
</dbReference>